<organism evidence="2 3">
    <name type="scientific">Mucilaginibacter jinjuensis</name>
    <dbReference type="NCBI Taxonomy" id="1176721"/>
    <lineage>
        <taxon>Bacteria</taxon>
        <taxon>Pseudomonadati</taxon>
        <taxon>Bacteroidota</taxon>
        <taxon>Sphingobacteriia</taxon>
        <taxon>Sphingobacteriales</taxon>
        <taxon>Sphingobacteriaceae</taxon>
        <taxon>Mucilaginibacter</taxon>
    </lineage>
</organism>
<dbReference type="EMBL" id="CP117167">
    <property type="protein sequence ID" value="WCT11685.1"/>
    <property type="molecule type" value="Genomic_DNA"/>
</dbReference>
<feature type="domain" description="Phospholipid/glycerol acyltransferase" evidence="1">
    <location>
        <begin position="42"/>
        <end position="161"/>
    </location>
</feature>
<dbReference type="GO" id="GO:0016746">
    <property type="term" value="F:acyltransferase activity"/>
    <property type="evidence" value="ECO:0007669"/>
    <property type="project" value="UniProtKB-KW"/>
</dbReference>
<keyword evidence="2" id="KW-0012">Acyltransferase</keyword>
<keyword evidence="2" id="KW-0808">Transferase</keyword>
<dbReference type="RefSeq" id="WP_273629874.1">
    <property type="nucleotide sequence ID" value="NZ_CP117167.1"/>
</dbReference>
<protein>
    <submittedName>
        <fullName evidence="2">1-acyl-sn-glycerol-3-phosphate acyltransferase</fullName>
    </submittedName>
</protein>
<keyword evidence="3" id="KW-1185">Reference proteome</keyword>
<dbReference type="InterPro" id="IPR002123">
    <property type="entry name" value="Plipid/glycerol_acylTrfase"/>
</dbReference>
<evidence type="ECO:0000313" key="2">
    <source>
        <dbReference type="EMBL" id="WCT11685.1"/>
    </source>
</evidence>
<reference evidence="2 3" key="1">
    <citation type="submission" date="2023-02" db="EMBL/GenBank/DDBJ databases">
        <title>Genome sequence of Mucilaginibacter jinjuensis strain KACC 16571.</title>
        <authorList>
            <person name="Kim S."/>
            <person name="Heo J."/>
            <person name="Kwon S.-W."/>
        </authorList>
    </citation>
    <scope>NUCLEOTIDE SEQUENCE [LARGE SCALE GENOMIC DNA]</scope>
    <source>
        <strain evidence="2 3">KACC 16571</strain>
    </source>
</reference>
<sequence>MIRPQKNIFIRGFFTRYISYIIGRHFHAFNFNRVDIDPHKSILLLPNHYSWWDGFLMFQLNKLLFKKKFHVMILEETGRKNSFMKYLGAYTVQKGTRDIIASLDYTASLLAEPDNLVLIFPQGTLYSNFVDQIQFQNGLSRVIKQVAGQFQSVFAVSFIEHLQNKKATVNVNLQVHTESFADINELQQTFQSYYQTAKQEQSKNVV</sequence>
<dbReference type="Proteomes" id="UP001216139">
    <property type="component" value="Chromosome"/>
</dbReference>
<accession>A0ABY7T5F7</accession>
<proteinExistence type="predicted"/>
<evidence type="ECO:0000259" key="1">
    <source>
        <dbReference type="SMART" id="SM00563"/>
    </source>
</evidence>
<dbReference type="SUPFAM" id="SSF69593">
    <property type="entry name" value="Glycerol-3-phosphate (1)-acyltransferase"/>
    <property type="match status" value="1"/>
</dbReference>
<dbReference type="Pfam" id="PF01553">
    <property type="entry name" value="Acyltransferase"/>
    <property type="match status" value="1"/>
</dbReference>
<name>A0ABY7T5F7_9SPHI</name>
<dbReference type="SMART" id="SM00563">
    <property type="entry name" value="PlsC"/>
    <property type="match status" value="1"/>
</dbReference>
<gene>
    <name evidence="2" type="ORF">PQO05_23425</name>
</gene>
<evidence type="ECO:0000313" key="3">
    <source>
        <dbReference type="Proteomes" id="UP001216139"/>
    </source>
</evidence>